<evidence type="ECO:0000256" key="2">
    <source>
        <dbReference type="SAM" id="SignalP"/>
    </source>
</evidence>
<dbReference type="SUPFAM" id="SSF48452">
    <property type="entry name" value="TPR-like"/>
    <property type="match status" value="2"/>
</dbReference>
<dbReference type="SMART" id="SM00028">
    <property type="entry name" value="TPR"/>
    <property type="match status" value="3"/>
</dbReference>
<feature type="chain" id="PRO_5010691774" evidence="2">
    <location>
        <begin position="41"/>
        <end position="447"/>
    </location>
</feature>
<keyword evidence="4" id="KW-1185">Reference proteome</keyword>
<dbReference type="Gene3D" id="1.25.40.10">
    <property type="entry name" value="Tetratricopeptide repeat domain"/>
    <property type="match status" value="1"/>
</dbReference>
<dbReference type="KEGG" id="pary:A4V02_08130"/>
<dbReference type="InterPro" id="IPR019734">
    <property type="entry name" value="TPR_rpt"/>
</dbReference>
<dbReference type="EMBL" id="CP015402">
    <property type="protein sequence ID" value="ANU63698.2"/>
    <property type="molecule type" value="Genomic_DNA"/>
</dbReference>
<accession>A0A1Z2XIF2</accession>
<accession>A0A1B1SA79</accession>
<dbReference type="OrthoDB" id="739506at2"/>
<keyword evidence="2" id="KW-0732">Signal</keyword>
<sequence>MVRAILPNENQKSTNNHTSLNMKKLSILGLCLVAALSASAQKSLVKEVEGKAKGFNADFAAARDMLKPAMTNPETANDAQTWYVAGTIEYGDYDNLLGKKAVGQNADGQIMGNDLLLGYDYFMKALPLDSIVETDKTGAPKLNKDGSKKIKTKYSKYMVKKMAAHHQDYVSAGQYLWDAKDFDGAYRAWDIYLNMPSNKMLGNDAPAALPDSVSAEISYFQALAAWQAEKLDAALNAFDYALSKGYNKSDLYDYAVSVAAQKAAAETDSVAQEKANRKVVYYADLGNKACGDTTVKYLNIIINDKINNRKYDEAKELLEKAISVSPNNAELYDVLGILYQSQNELDKAQEYLTKAVTIDPTFPKGQLDMGRVIYAQGAKIDEASATLPNAEYAKIRKEKVDPLLRESIPYLENALKNESTEQEARRLLRSIYYSLEDEANLKRIESM</sequence>
<gene>
    <name evidence="3" type="ORF">A4V02_08130</name>
</gene>
<protein>
    <submittedName>
        <fullName evidence="3">Uncharacterized protein</fullName>
    </submittedName>
</protein>
<dbReference type="InterPro" id="IPR011990">
    <property type="entry name" value="TPR-like_helical_dom_sf"/>
</dbReference>
<dbReference type="Pfam" id="PF14559">
    <property type="entry name" value="TPR_19"/>
    <property type="match status" value="1"/>
</dbReference>
<feature type="repeat" description="TPR" evidence="1">
    <location>
        <begin position="329"/>
        <end position="362"/>
    </location>
</feature>
<feature type="signal peptide" evidence="2">
    <location>
        <begin position="1"/>
        <end position="40"/>
    </location>
</feature>
<dbReference type="STRING" id="1796646.A4V02_08130"/>
<evidence type="ECO:0000313" key="3">
    <source>
        <dbReference type="EMBL" id="ANU63698.2"/>
    </source>
</evidence>
<dbReference type="AlphaFoldDB" id="A0A1B1SA79"/>
<organism evidence="3 4">
    <name type="scientific">Muribaculum intestinale</name>
    <dbReference type="NCBI Taxonomy" id="1796646"/>
    <lineage>
        <taxon>Bacteria</taxon>
        <taxon>Pseudomonadati</taxon>
        <taxon>Bacteroidota</taxon>
        <taxon>Bacteroidia</taxon>
        <taxon>Bacteroidales</taxon>
        <taxon>Muribaculaceae</taxon>
        <taxon>Muribaculum</taxon>
    </lineage>
</organism>
<dbReference type="PROSITE" id="PS50005">
    <property type="entry name" value="TPR"/>
    <property type="match status" value="1"/>
</dbReference>
<keyword evidence="1" id="KW-0802">TPR repeat</keyword>
<evidence type="ECO:0000313" key="4">
    <source>
        <dbReference type="Proteomes" id="UP000186351"/>
    </source>
</evidence>
<dbReference type="PROSITE" id="PS50293">
    <property type="entry name" value="TPR_REGION"/>
    <property type="match status" value="1"/>
</dbReference>
<reference evidence="4" key="1">
    <citation type="submission" date="2016-04" db="EMBL/GenBank/DDBJ databases">
        <title>Complete Genome Sequences of Twelve Strains of a Stable Defined Moderately Diverse Mouse Microbiota 2 (sDMDMm2).</title>
        <authorList>
            <person name="Uchimura Y."/>
            <person name="Wyss M."/>
            <person name="Brugiroux S."/>
            <person name="Limenitakis J.P."/>
            <person name="Stecher B."/>
            <person name="McCoy K.D."/>
            <person name="Macpherson A.J."/>
        </authorList>
    </citation>
    <scope>NUCLEOTIDE SEQUENCE [LARGE SCALE GENOMIC DNA]</scope>
    <source>
        <strain evidence="4">YL27</strain>
    </source>
</reference>
<name>A0A1B1SA79_9BACT</name>
<evidence type="ECO:0000256" key="1">
    <source>
        <dbReference type="PROSITE-ProRule" id="PRU00339"/>
    </source>
</evidence>
<proteinExistence type="predicted"/>
<dbReference type="Proteomes" id="UP000186351">
    <property type="component" value="Chromosome"/>
</dbReference>